<keyword evidence="3 6" id="KW-0328">Glycosyltransferase</keyword>
<dbReference type="InterPro" id="IPR029057">
    <property type="entry name" value="PRTase-like"/>
</dbReference>
<dbReference type="SUPFAM" id="SSF53271">
    <property type="entry name" value="PRTase-like"/>
    <property type="match status" value="1"/>
</dbReference>
<keyword evidence="5 6" id="KW-0665">Pyrimidine biosynthesis</keyword>
<dbReference type="GO" id="GO:0016757">
    <property type="term" value="F:glycosyltransferase activity"/>
    <property type="evidence" value="ECO:0007669"/>
    <property type="project" value="UniProtKB-KW"/>
</dbReference>
<dbReference type="Pfam" id="PF00156">
    <property type="entry name" value="Pribosyltran"/>
    <property type="match status" value="1"/>
</dbReference>
<proteinExistence type="inferred from homology"/>
<dbReference type="EC" id="2.4.2.10" evidence="2 6"/>
<dbReference type="SUPFAM" id="SSF51366">
    <property type="entry name" value="Ribulose-phoshate binding barrel"/>
    <property type="match status" value="1"/>
</dbReference>
<comment type="cofactor">
    <cofactor evidence="6">
        <name>Mg(2+)</name>
        <dbReference type="ChEBI" id="CHEBI:18420"/>
    </cofactor>
</comment>
<dbReference type="Gene3D" id="3.20.20.70">
    <property type="entry name" value="Aldolase class I"/>
    <property type="match status" value="1"/>
</dbReference>
<dbReference type="InterPro" id="IPR011060">
    <property type="entry name" value="RibuloseP-bd_barrel"/>
</dbReference>
<feature type="binding site" evidence="6">
    <location>
        <position position="407"/>
    </location>
    <ligand>
        <name>5-phospho-alpha-D-ribose 1-diphosphate</name>
        <dbReference type="ChEBI" id="CHEBI:58017"/>
        <note>ligand shared between dimeric partners</note>
    </ligand>
</feature>
<dbReference type="CDD" id="cd06223">
    <property type="entry name" value="PRTases_typeI"/>
    <property type="match status" value="1"/>
</dbReference>
<comment type="function">
    <text evidence="6">Catalyzes the transfer of a ribosyl phosphate group from 5-phosphoribose 1-diphosphate to orotate, leading to the formation of orotidine monophosphate (OMP).</text>
</comment>
<evidence type="ECO:0000256" key="1">
    <source>
        <dbReference type="ARBA" id="ARBA00004889"/>
    </source>
</evidence>
<evidence type="ECO:0000256" key="3">
    <source>
        <dbReference type="ARBA" id="ARBA00022676"/>
    </source>
</evidence>
<comment type="subunit">
    <text evidence="6">Homodimer.</text>
</comment>
<keyword evidence="9" id="KW-1185">Reference proteome</keyword>
<comment type="caution">
    <text evidence="8">The sequence shown here is derived from an EMBL/GenBank/DDBJ whole genome shotgun (WGS) entry which is preliminary data.</text>
</comment>
<dbReference type="PANTHER" id="PTHR19278:SF9">
    <property type="entry name" value="URIDINE 5'-MONOPHOSPHATE SYNTHASE"/>
    <property type="match status" value="1"/>
</dbReference>
<feature type="domain" description="Phosphoribosyltransferase" evidence="7">
    <location>
        <begin position="371"/>
        <end position="469"/>
    </location>
</feature>
<dbReference type="Gene3D" id="3.40.50.2020">
    <property type="match status" value="1"/>
</dbReference>
<evidence type="ECO:0000256" key="2">
    <source>
        <dbReference type="ARBA" id="ARBA00011971"/>
    </source>
</evidence>
<evidence type="ECO:0000256" key="5">
    <source>
        <dbReference type="ARBA" id="ARBA00022975"/>
    </source>
</evidence>
<dbReference type="InterPro" id="IPR013785">
    <property type="entry name" value="Aldolase_TIM"/>
</dbReference>
<evidence type="ECO:0000313" key="9">
    <source>
        <dbReference type="Proteomes" id="UP001604335"/>
    </source>
</evidence>
<dbReference type="RefSeq" id="WP_393012275.1">
    <property type="nucleotide sequence ID" value="NZ_JAZAQF010000052.1"/>
</dbReference>
<name>A0ABW7C999_9CYAN</name>
<gene>
    <name evidence="6" type="primary">pyrE</name>
    <name evidence="8" type="ORF">VPK24_08815</name>
</gene>
<dbReference type="HAMAP" id="MF_01208">
    <property type="entry name" value="PyrE"/>
    <property type="match status" value="1"/>
</dbReference>
<reference evidence="9" key="1">
    <citation type="journal article" date="2024" name="Algal Res.">
        <title>Biochemical, toxicological and genomic investigation of a high-biomass producing Limnothrix strain isolated from Italian shallow drinking water reservoir.</title>
        <authorList>
            <person name="Simonazzi M."/>
            <person name="Shishido T.K."/>
            <person name="Delbaje E."/>
            <person name="Wahlsten M."/>
            <person name="Fewer D.P."/>
            <person name="Sivonen K."/>
            <person name="Pezzolesi L."/>
            <person name="Pistocchi R."/>
        </authorList>
    </citation>
    <scope>NUCLEOTIDE SEQUENCE [LARGE SCALE GENOMIC DNA]</scope>
    <source>
        <strain evidence="9">LRLZ20PSL1</strain>
    </source>
</reference>
<comment type="catalytic activity">
    <reaction evidence="6">
        <text>orotidine 5'-phosphate + diphosphate = orotate + 5-phospho-alpha-D-ribose 1-diphosphate</text>
        <dbReference type="Rhea" id="RHEA:10380"/>
        <dbReference type="ChEBI" id="CHEBI:30839"/>
        <dbReference type="ChEBI" id="CHEBI:33019"/>
        <dbReference type="ChEBI" id="CHEBI:57538"/>
        <dbReference type="ChEBI" id="CHEBI:58017"/>
        <dbReference type="EC" id="2.4.2.10"/>
    </reaction>
</comment>
<sequence>MTFIDKLHRAAQSRGSLLCLSLDPSSDFLEAAVADIAAGVDRPLTALGDWLRTMVAQTADLVCAYKVAIDPYLLFGAAGLALLEDLLRHTIPAELPVILDAKHADWINSGLFARTAFDRWQVDAVTIVPFSGQDHAAPFLLQADRALFALCYTENPSARVLQDPAPEAEPRYLSLAREVQTWGIPSQMGLELEAADPEILRRLRAVAPEAPILLRGAWSGAGLATVDYSQDLDAATGDRLDANLRQTLQAGLAADGDGLIVLVPRAALSHPEPRRQIMQLRDRLTQAQTAVCGPIAEACPLWLPAPASTNTSAHPHAELIVQLFDLGCILFGDYVQASGATFPYYVDLRQIISNPQVFHKILLAYADRVAPLTFDRLAGIPYGSLPTATGLALHLNRPMIFPRKEVKAHGTQRVVEGNFTPGETAVVVDDILISGKSAIEGIGKLESVGLRVTDLVVFIDHNTGAKERLAAKGYRSHAVLTLGEIADTLFAANKIAETQYTALKAIDHA</sequence>
<feature type="binding site" evidence="6">
    <location>
        <position position="403"/>
    </location>
    <ligand>
        <name>5-phospho-alpha-D-ribose 1-diphosphate</name>
        <dbReference type="ChEBI" id="CHEBI:58017"/>
        <note>ligand shared between dimeric partners</note>
    </ligand>
</feature>
<feature type="binding site" description="in other chain" evidence="6">
    <location>
        <position position="404"/>
    </location>
    <ligand>
        <name>5-phospho-alpha-D-ribose 1-diphosphate</name>
        <dbReference type="ChEBI" id="CHEBI:58017"/>
        <note>ligand shared between dimeric partners</note>
    </ligand>
</feature>
<evidence type="ECO:0000259" key="7">
    <source>
        <dbReference type="Pfam" id="PF00156"/>
    </source>
</evidence>
<dbReference type="EMBL" id="JAZAQF010000052">
    <property type="protein sequence ID" value="MFG3817736.1"/>
    <property type="molecule type" value="Genomic_DNA"/>
</dbReference>
<feature type="binding site" description="in other chain" evidence="6">
    <location>
        <begin position="429"/>
        <end position="437"/>
    </location>
    <ligand>
        <name>5-phospho-alpha-D-ribose 1-diphosphate</name>
        <dbReference type="ChEBI" id="CHEBI:58017"/>
        <note>ligand shared between dimeric partners</note>
    </ligand>
</feature>
<protein>
    <recommendedName>
        <fullName evidence="2 6">Orotate phosphoribosyltransferase</fullName>
        <shortName evidence="6">OPRT</shortName>
        <shortName evidence="6">OPRTase</shortName>
        <ecNumber evidence="2 6">2.4.2.10</ecNumber>
    </recommendedName>
</protein>
<feature type="binding site" evidence="6">
    <location>
        <position position="409"/>
    </location>
    <ligand>
        <name>5-phospho-alpha-D-ribose 1-diphosphate</name>
        <dbReference type="ChEBI" id="CHEBI:58017"/>
        <note>ligand shared between dimeric partners</note>
    </ligand>
</feature>
<evidence type="ECO:0000256" key="4">
    <source>
        <dbReference type="ARBA" id="ARBA00022679"/>
    </source>
</evidence>
<organism evidence="8 9">
    <name type="scientific">Limnothrix redekei LRLZ20PSL1</name>
    <dbReference type="NCBI Taxonomy" id="3112953"/>
    <lineage>
        <taxon>Bacteria</taxon>
        <taxon>Bacillati</taxon>
        <taxon>Cyanobacteriota</taxon>
        <taxon>Cyanophyceae</taxon>
        <taxon>Pseudanabaenales</taxon>
        <taxon>Pseudanabaenaceae</taxon>
        <taxon>Limnothrix</taxon>
    </lineage>
</organism>
<dbReference type="InterPro" id="IPR000836">
    <property type="entry name" value="PRTase_dom"/>
</dbReference>
<dbReference type="InterPro" id="IPR023031">
    <property type="entry name" value="OPRT"/>
</dbReference>
<keyword evidence="4 6" id="KW-0808">Transferase</keyword>
<accession>A0ABW7C999</accession>
<evidence type="ECO:0000256" key="6">
    <source>
        <dbReference type="HAMAP-Rule" id="MF_01208"/>
    </source>
</evidence>
<comment type="caution">
    <text evidence="6">Lacks conserved residue(s) required for the propagation of feature annotation.</text>
</comment>
<comment type="pathway">
    <text evidence="1 6">Pyrimidine metabolism; UMP biosynthesis via de novo pathway; UMP from orotate: step 1/2.</text>
</comment>
<keyword evidence="6" id="KW-0460">Magnesium</keyword>
<evidence type="ECO:0000313" key="8">
    <source>
        <dbReference type="EMBL" id="MFG3817736.1"/>
    </source>
</evidence>
<comment type="similarity">
    <text evidence="6">Belongs to the purine/pyrimidine phosphoribosyltransferase family. PyrE subfamily.</text>
</comment>
<dbReference type="PANTHER" id="PTHR19278">
    <property type="entry name" value="OROTATE PHOSPHORIBOSYLTRANSFERASE"/>
    <property type="match status" value="1"/>
</dbReference>
<dbReference type="Proteomes" id="UP001604335">
    <property type="component" value="Unassembled WGS sequence"/>
</dbReference>